<dbReference type="Gene3D" id="3.80.10.10">
    <property type="entry name" value="Ribonuclease Inhibitor"/>
    <property type="match status" value="1"/>
</dbReference>
<accession>A0A9J6E1V8</accession>
<comment type="caution">
    <text evidence="1">The sequence shown here is derived from an EMBL/GenBank/DDBJ whole genome shotgun (WGS) entry which is preliminary data.</text>
</comment>
<keyword evidence="2" id="KW-1185">Reference proteome</keyword>
<reference evidence="1" key="1">
    <citation type="journal article" date="2020" name="Cell">
        <title>Large-Scale Comparative Analyses of Tick Genomes Elucidate Their Genetic Diversity and Vector Capacities.</title>
        <authorList>
            <consortium name="Tick Genome and Microbiome Consortium (TIGMIC)"/>
            <person name="Jia N."/>
            <person name="Wang J."/>
            <person name="Shi W."/>
            <person name="Du L."/>
            <person name="Sun Y."/>
            <person name="Zhan W."/>
            <person name="Jiang J.F."/>
            <person name="Wang Q."/>
            <person name="Zhang B."/>
            <person name="Ji P."/>
            <person name="Bell-Sakyi L."/>
            <person name="Cui X.M."/>
            <person name="Yuan T.T."/>
            <person name="Jiang B.G."/>
            <person name="Yang W.F."/>
            <person name="Lam T.T."/>
            <person name="Chang Q.C."/>
            <person name="Ding S.J."/>
            <person name="Wang X.J."/>
            <person name="Zhu J.G."/>
            <person name="Ruan X.D."/>
            <person name="Zhao L."/>
            <person name="Wei J.T."/>
            <person name="Ye R.Z."/>
            <person name="Que T.C."/>
            <person name="Du C.H."/>
            <person name="Zhou Y.H."/>
            <person name="Cheng J.X."/>
            <person name="Dai P.F."/>
            <person name="Guo W.B."/>
            <person name="Han X.H."/>
            <person name="Huang E.J."/>
            <person name="Li L.F."/>
            <person name="Wei W."/>
            <person name="Gao Y.C."/>
            <person name="Liu J.Z."/>
            <person name="Shao H.Z."/>
            <person name="Wang X."/>
            <person name="Wang C.C."/>
            <person name="Yang T.C."/>
            <person name="Huo Q.B."/>
            <person name="Li W."/>
            <person name="Chen H.Y."/>
            <person name="Chen S.E."/>
            <person name="Zhou L.G."/>
            <person name="Ni X.B."/>
            <person name="Tian J.H."/>
            <person name="Sheng Y."/>
            <person name="Liu T."/>
            <person name="Pan Y.S."/>
            <person name="Xia L.Y."/>
            <person name="Li J."/>
            <person name="Zhao F."/>
            <person name="Cao W.C."/>
        </authorList>
    </citation>
    <scope>NUCLEOTIDE SEQUENCE</scope>
    <source>
        <strain evidence="1">Rmic-2018</strain>
    </source>
</reference>
<reference evidence="1" key="2">
    <citation type="submission" date="2021-09" db="EMBL/GenBank/DDBJ databases">
        <authorList>
            <person name="Jia N."/>
            <person name="Wang J."/>
            <person name="Shi W."/>
            <person name="Du L."/>
            <person name="Sun Y."/>
            <person name="Zhan W."/>
            <person name="Jiang J."/>
            <person name="Wang Q."/>
            <person name="Zhang B."/>
            <person name="Ji P."/>
            <person name="Sakyi L.B."/>
            <person name="Cui X."/>
            <person name="Yuan T."/>
            <person name="Jiang B."/>
            <person name="Yang W."/>
            <person name="Lam T.T.-Y."/>
            <person name="Chang Q."/>
            <person name="Ding S."/>
            <person name="Wang X."/>
            <person name="Zhu J."/>
            <person name="Ruan X."/>
            <person name="Zhao L."/>
            <person name="Wei J."/>
            <person name="Que T."/>
            <person name="Du C."/>
            <person name="Cheng J."/>
            <person name="Dai P."/>
            <person name="Han X."/>
            <person name="Huang E."/>
            <person name="Gao Y."/>
            <person name="Liu J."/>
            <person name="Shao H."/>
            <person name="Ye R."/>
            <person name="Li L."/>
            <person name="Wei W."/>
            <person name="Wang X."/>
            <person name="Wang C."/>
            <person name="Huo Q."/>
            <person name="Li W."/>
            <person name="Guo W."/>
            <person name="Chen H."/>
            <person name="Chen S."/>
            <person name="Zhou L."/>
            <person name="Zhou L."/>
            <person name="Ni X."/>
            <person name="Tian J."/>
            <person name="Zhou Y."/>
            <person name="Sheng Y."/>
            <person name="Liu T."/>
            <person name="Pan Y."/>
            <person name="Xia L."/>
            <person name="Li J."/>
            <person name="Zhao F."/>
            <person name="Cao W."/>
        </authorList>
    </citation>
    <scope>NUCLEOTIDE SEQUENCE</scope>
    <source>
        <strain evidence="1">Rmic-2018</strain>
        <tissue evidence="1">Larvae</tissue>
    </source>
</reference>
<dbReference type="VEuPathDB" id="VectorBase:LOC119166859"/>
<organism evidence="1 2">
    <name type="scientific">Rhipicephalus microplus</name>
    <name type="common">Cattle tick</name>
    <name type="synonym">Boophilus microplus</name>
    <dbReference type="NCBI Taxonomy" id="6941"/>
    <lineage>
        <taxon>Eukaryota</taxon>
        <taxon>Metazoa</taxon>
        <taxon>Ecdysozoa</taxon>
        <taxon>Arthropoda</taxon>
        <taxon>Chelicerata</taxon>
        <taxon>Arachnida</taxon>
        <taxon>Acari</taxon>
        <taxon>Parasitiformes</taxon>
        <taxon>Ixodida</taxon>
        <taxon>Ixodoidea</taxon>
        <taxon>Ixodidae</taxon>
        <taxon>Rhipicephalinae</taxon>
        <taxon>Rhipicephalus</taxon>
        <taxon>Boophilus</taxon>
    </lineage>
</organism>
<evidence type="ECO:0000313" key="1">
    <source>
        <dbReference type="EMBL" id="KAH8028242.1"/>
    </source>
</evidence>
<dbReference type="Proteomes" id="UP000821866">
    <property type="component" value="Chromosome 4"/>
</dbReference>
<dbReference type="InterPro" id="IPR032675">
    <property type="entry name" value="LRR_dom_sf"/>
</dbReference>
<evidence type="ECO:0008006" key="3">
    <source>
        <dbReference type="Google" id="ProtNLM"/>
    </source>
</evidence>
<dbReference type="AlphaFoldDB" id="A0A9J6E1V8"/>
<protein>
    <recommendedName>
        <fullName evidence="3">Mitochondrial ATP synthase regulatory component factor B</fullName>
    </recommendedName>
</protein>
<sequence length="365" mass="41100">MLLQRLPRVLAASAAEANRASTSLLGSCRRCFSDDADWKRTKRQIPVNTSDDYVGTDSKPGPLESVGSMFKGIGVDFAATLHNIPAYFTERAVFERKLRRERMRRLSSQKFFPERHGILGPDLAAASFLIFRGALIKFHDKDEWYKKTEDDETGLPLRQEPGWVVEAIDASNAELYYEGLDNLTCLDGLKALRLAGNPNVDDWFMDRLSQFRDTLEHLDVSGCPQITEHGLAALYRLREDIANFSAYGLLQCRKQACGGRVTMRQQGELSGDFLPDEVFDLVGQTFLANVGICECDGRDRIRRKLKTITLAHLSHIKHIKLVGLMLEEAIPGCRVLGISYFDYDAPSEQNRETSSSEAHARPLRQ</sequence>
<proteinExistence type="predicted"/>
<dbReference type="EMBL" id="JABSTU010000006">
    <property type="protein sequence ID" value="KAH8028242.1"/>
    <property type="molecule type" value="Genomic_DNA"/>
</dbReference>
<dbReference type="SUPFAM" id="SSF52047">
    <property type="entry name" value="RNI-like"/>
    <property type="match status" value="1"/>
</dbReference>
<name>A0A9J6E1V8_RHIMP</name>
<gene>
    <name evidence="1" type="ORF">HPB51_014197</name>
</gene>
<evidence type="ECO:0000313" key="2">
    <source>
        <dbReference type="Proteomes" id="UP000821866"/>
    </source>
</evidence>